<reference evidence="2 3" key="1">
    <citation type="journal article" date="2018" name="Nat. Ecol. Evol.">
        <title>Pezizomycetes genomes reveal the molecular basis of ectomycorrhizal truffle lifestyle.</title>
        <authorList>
            <person name="Murat C."/>
            <person name="Payen T."/>
            <person name="Noel B."/>
            <person name="Kuo A."/>
            <person name="Morin E."/>
            <person name="Chen J."/>
            <person name="Kohler A."/>
            <person name="Krizsan K."/>
            <person name="Balestrini R."/>
            <person name="Da Silva C."/>
            <person name="Montanini B."/>
            <person name="Hainaut M."/>
            <person name="Levati E."/>
            <person name="Barry K.W."/>
            <person name="Belfiori B."/>
            <person name="Cichocki N."/>
            <person name="Clum A."/>
            <person name="Dockter R.B."/>
            <person name="Fauchery L."/>
            <person name="Guy J."/>
            <person name="Iotti M."/>
            <person name="Le Tacon F."/>
            <person name="Lindquist E.A."/>
            <person name="Lipzen A."/>
            <person name="Malagnac F."/>
            <person name="Mello A."/>
            <person name="Molinier V."/>
            <person name="Miyauchi S."/>
            <person name="Poulain J."/>
            <person name="Riccioni C."/>
            <person name="Rubini A."/>
            <person name="Sitrit Y."/>
            <person name="Splivallo R."/>
            <person name="Traeger S."/>
            <person name="Wang M."/>
            <person name="Zifcakova L."/>
            <person name="Wipf D."/>
            <person name="Zambonelli A."/>
            <person name="Paolocci F."/>
            <person name="Nowrousian M."/>
            <person name="Ottonello S."/>
            <person name="Baldrian P."/>
            <person name="Spatafora J.W."/>
            <person name="Henrissat B."/>
            <person name="Nagy L.G."/>
            <person name="Aury J.M."/>
            <person name="Wincker P."/>
            <person name="Grigoriev I.V."/>
            <person name="Bonfante P."/>
            <person name="Martin F.M."/>
        </authorList>
    </citation>
    <scope>NUCLEOTIDE SEQUENCE [LARGE SCALE GENOMIC DNA]</scope>
    <source>
        <strain evidence="2 3">CCBAS932</strain>
    </source>
</reference>
<dbReference type="Proteomes" id="UP000277580">
    <property type="component" value="Unassembled WGS sequence"/>
</dbReference>
<feature type="transmembrane region" description="Helical" evidence="1">
    <location>
        <begin position="84"/>
        <end position="103"/>
    </location>
</feature>
<gene>
    <name evidence="2" type="ORF">P167DRAFT_53539</name>
</gene>
<evidence type="ECO:0000313" key="2">
    <source>
        <dbReference type="EMBL" id="RPB14498.1"/>
    </source>
</evidence>
<keyword evidence="1" id="KW-0812">Transmembrane</keyword>
<evidence type="ECO:0000256" key="1">
    <source>
        <dbReference type="SAM" id="Phobius"/>
    </source>
</evidence>
<accession>A0A3N4KYF9</accession>
<keyword evidence="1" id="KW-0472">Membrane</keyword>
<name>A0A3N4KYF9_9PEZI</name>
<protein>
    <submittedName>
        <fullName evidence="2">Uncharacterized protein</fullName>
    </submittedName>
</protein>
<sequence>MQELGASPILGTLHVSWNLFFFFSFFFAKTIKKIGFIPPPPGFVLDLLVWIKQRCMASPVYYHRESQFNVGRAGHGMAWAGRRMCGLAGFGVCLSVGSGWLSVGRVVEWLSGYYSL</sequence>
<dbReference type="EMBL" id="ML119117">
    <property type="protein sequence ID" value="RPB14498.1"/>
    <property type="molecule type" value="Genomic_DNA"/>
</dbReference>
<dbReference type="AlphaFoldDB" id="A0A3N4KYF9"/>
<keyword evidence="3" id="KW-1185">Reference proteome</keyword>
<organism evidence="2 3">
    <name type="scientific">Morchella conica CCBAS932</name>
    <dbReference type="NCBI Taxonomy" id="1392247"/>
    <lineage>
        <taxon>Eukaryota</taxon>
        <taxon>Fungi</taxon>
        <taxon>Dikarya</taxon>
        <taxon>Ascomycota</taxon>
        <taxon>Pezizomycotina</taxon>
        <taxon>Pezizomycetes</taxon>
        <taxon>Pezizales</taxon>
        <taxon>Morchellaceae</taxon>
        <taxon>Morchella</taxon>
    </lineage>
</organism>
<feature type="transmembrane region" description="Helical" evidence="1">
    <location>
        <begin position="6"/>
        <end position="28"/>
    </location>
</feature>
<proteinExistence type="predicted"/>
<dbReference type="InParanoid" id="A0A3N4KYF9"/>
<evidence type="ECO:0000313" key="3">
    <source>
        <dbReference type="Proteomes" id="UP000277580"/>
    </source>
</evidence>
<keyword evidence="1" id="KW-1133">Transmembrane helix</keyword>